<dbReference type="PANTHER" id="PTHR47371">
    <property type="entry name" value="LIPOTEICHOIC ACID SYNTHASE"/>
    <property type="match status" value="1"/>
</dbReference>
<dbReference type="GO" id="GO:0016787">
    <property type="term" value="F:hydrolase activity"/>
    <property type="evidence" value="ECO:0007669"/>
    <property type="project" value="UniProtKB-KW"/>
</dbReference>
<comment type="subcellular location">
    <subcellularLocation>
        <location evidence="1">Cell membrane</location>
        <topology evidence="1">Multi-pass membrane protein</topology>
    </subcellularLocation>
</comment>
<dbReference type="SUPFAM" id="SSF53649">
    <property type="entry name" value="Alkaline phosphatase-like"/>
    <property type="match status" value="1"/>
</dbReference>
<keyword evidence="8" id="KW-0808">Transferase</keyword>
<feature type="transmembrane region" description="Helical" evidence="6">
    <location>
        <begin position="7"/>
        <end position="24"/>
    </location>
</feature>
<dbReference type="EMBL" id="CP048659">
    <property type="protein sequence ID" value="QOW44490.1"/>
    <property type="molecule type" value="Genomic_DNA"/>
</dbReference>
<keyword evidence="8" id="KW-0378">Hydrolase</keyword>
<evidence type="ECO:0000256" key="2">
    <source>
        <dbReference type="ARBA" id="ARBA00022475"/>
    </source>
</evidence>
<dbReference type="GO" id="GO:0016740">
    <property type="term" value="F:transferase activity"/>
    <property type="evidence" value="ECO:0007669"/>
    <property type="project" value="UniProtKB-KW"/>
</dbReference>
<keyword evidence="5 6" id="KW-0472">Membrane</keyword>
<feature type="transmembrane region" description="Helical" evidence="6">
    <location>
        <begin position="143"/>
        <end position="164"/>
    </location>
</feature>
<accession>A0A7S6VTI7</accession>
<dbReference type="GO" id="GO:0005886">
    <property type="term" value="C:plasma membrane"/>
    <property type="evidence" value="ECO:0007669"/>
    <property type="project" value="UniProtKB-SubCell"/>
</dbReference>
<sequence>MKTLRQQVLFLLVAFVSVLAFFLYQENIQHFLNLPEAYRKLRLFKYGFSVLLNYALISLIYLIFRRTFATILVSQVLIFVLTFINIKKEQYLSASLIPSDFLLLKETLIAAPMLLKFVFFAGLLVCIALIVWLYKKERAEKNILLWTNAVLSLSILGFFVTANFQNNFSQTCSGDNKPSLCKYNIYLPNTHSDWVGDHMNIRQLGFSAFFFSKTVDGIKAKISNTANIPETKIQSLLTAPATTLDVDNQPSSATDKVLPNIIFVMSESHWDATKLDSSIPKNITPTIAKNQVSQLLSPSFGGGTANVEFEVLTSLNTYLNQNQLAYVAKLKRPTYSLPMYLNSLGYNTTAMHNNGKYFYNRSSVYQNLGFNQFTSIENMVSAAQRSQYINKAGWANDDLIYNSIQQQLRQQDQPQFIYAISVENHPMYNDDRFGADNFKITKKGISDRSKRALNTYLSGMQRADQHLKALLDSVKQLQRPTIVIFFGDHLPNLQNVYDEYGFWGSEQAKTEKNDVRFYETPLAIWSNFPIDKKQWAEPFIPAHFLAPRVLEAAHVPLSPYYQFIQKVNHCYTAIHKTGNHSNQNCEGNAAQLLNDYKALNLDVLDGKNFSYQLMHPSLAANQAAL</sequence>
<evidence type="ECO:0000256" key="3">
    <source>
        <dbReference type="ARBA" id="ARBA00022692"/>
    </source>
</evidence>
<evidence type="ECO:0000256" key="4">
    <source>
        <dbReference type="ARBA" id="ARBA00022989"/>
    </source>
</evidence>
<evidence type="ECO:0000256" key="6">
    <source>
        <dbReference type="SAM" id="Phobius"/>
    </source>
</evidence>
<keyword evidence="4 6" id="KW-1133">Transmembrane helix</keyword>
<organism evidence="8 9">
    <name type="scientific">Acinetobacter piscicola</name>
    <dbReference type="NCBI Taxonomy" id="2006115"/>
    <lineage>
        <taxon>Bacteria</taxon>
        <taxon>Pseudomonadati</taxon>
        <taxon>Pseudomonadota</taxon>
        <taxon>Gammaproteobacteria</taxon>
        <taxon>Moraxellales</taxon>
        <taxon>Moraxellaceae</taxon>
        <taxon>Acinetobacter</taxon>
    </lineage>
</organism>
<gene>
    <name evidence="8" type="ORF">G0028_00380</name>
</gene>
<feature type="transmembrane region" description="Helical" evidence="6">
    <location>
        <begin position="44"/>
        <end position="64"/>
    </location>
</feature>
<proteinExistence type="predicted"/>
<dbReference type="InterPro" id="IPR000917">
    <property type="entry name" value="Sulfatase_N"/>
</dbReference>
<evidence type="ECO:0000313" key="8">
    <source>
        <dbReference type="EMBL" id="QOW44490.1"/>
    </source>
</evidence>
<dbReference type="PANTHER" id="PTHR47371:SF3">
    <property type="entry name" value="PHOSPHOGLYCEROL TRANSFERASE I"/>
    <property type="match status" value="1"/>
</dbReference>
<protein>
    <submittedName>
        <fullName evidence="8">Sulfatase-like hydrolase/transferase</fullName>
    </submittedName>
</protein>
<dbReference type="InterPro" id="IPR017850">
    <property type="entry name" value="Alkaline_phosphatase_core_sf"/>
</dbReference>
<dbReference type="AlphaFoldDB" id="A0A7S6VTI7"/>
<name>A0A7S6VTI7_9GAMM</name>
<dbReference type="Proteomes" id="UP000593966">
    <property type="component" value="Chromosome"/>
</dbReference>
<feature type="transmembrane region" description="Helical" evidence="6">
    <location>
        <begin position="71"/>
        <end position="88"/>
    </location>
</feature>
<evidence type="ECO:0000256" key="1">
    <source>
        <dbReference type="ARBA" id="ARBA00004651"/>
    </source>
</evidence>
<evidence type="ECO:0000313" key="9">
    <source>
        <dbReference type="Proteomes" id="UP000593966"/>
    </source>
</evidence>
<evidence type="ECO:0000256" key="5">
    <source>
        <dbReference type="ARBA" id="ARBA00023136"/>
    </source>
</evidence>
<reference evidence="8 9" key="1">
    <citation type="submission" date="2020-02" db="EMBL/GenBank/DDBJ databases">
        <title>Tigecycline-resistant Acinetobacter species from pigs and migratory birds.</title>
        <authorList>
            <person name="Chen C."/>
            <person name="Sun J."/>
            <person name="Liao X.-P."/>
            <person name="Liu Y.-H."/>
        </authorList>
    </citation>
    <scope>NUCLEOTIDE SEQUENCE [LARGE SCALE GENOMIC DNA]</scope>
    <source>
        <strain evidence="8 9">YH12207_T</strain>
    </source>
</reference>
<evidence type="ECO:0000259" key="7">
    <source>
        <dbReference type="Pfam" id="PF00884"/>
    </source>
</evidence>
<dbReference type="InterPro" id="IPR050448">
    <property type="entry name" value="OpgB/LTA_synthase_biosynth"/>
</dbReference>
<keyword evidence="9" id="KW-1185">Reference proteome</keyword>
<feature type="transmembrane region" description="Helical" evidence="6">
    <location>
        <begin position="108"/>
        <end position="134"/>
    </location>
</feature>
<dbReference type="Gene3D" id="3.40.720.10">
    <property type="entry name" value="Alkaline Phosphatase, subunit A"/>
    <property type="match status" value="1"/>
</dbReference>
<dbReference type="Pfam" id="PF00884">
    <property type="entry name" value="Sulfatase"/>
    <property type="match status" value="1"/>
</dbReference>
<dbReference type="RefSeq" id="WP_180047938.1">
    <property type="nucleotide sequence ID" value="NZ_CP048659.1"/>
</dbReference>
<dbReference type="CDD" id="cd16015">
    <property type="entry name" value="LTA_synthase"/>
    <property type="match status" value="1"/>
</dbReference>
<feature type="domain" description="Sulfatase N-terminal" evidence="7">
    <location>
        <begin position="259"/>
        <end position="554"/>
    </location>
</feature>
<keyword evidence="2" id="KW-1003">Cell membrane</keyword>
<keyword evidence="3 6" id="KW-0812">Transmembrane</keyword>